<dbReference type="PROSITE" id="PS50004">
    <property type="entry name" value="C2"/>
    <property type="match status" value="1"/>
</dbReference>
<dbReference type="PANTHER" id="PTHR10728">
    <property type="entry name" value="CYTOSOLIC PHOSPHOLIPASE A2"/>
    <property type="match status" value="1"/>
</dbReference>
<evidence type="ECO:0000256" key="4">
    <source>
        <dbReference type="ARBA" id="ARBA00022490"/>
    </source>
</evidence>
<dbReference type="GO" id="GO:0005509">
    <property type="term" value="F:calcium ion binding"/>
    <property type="evidence" value="ECO:0007669"/>
    <property type="project" value="InterPro"/>
</dbReference>
<dbReference type="Pfam" id="PF00168">
    <property type="entry name" value="C2"/>
    <property type="match status" value="1"/>
</dbReference>
<evidence type="ECO:0000256" key="11">
    <source>
        <dbReference type="ARBA" id="ARBA00049531"/>
    </source>
</evidence>
<dbReference type="EC" id="3.1.1.4" evidence="14"/>
<dbReference type="Proteomes" id="UP001295444">
    <property type="component" value="Chromosome 13"/>
</dbReference>
<keyword evidence="10" id="KW-0472">Membrane</keyword>
<dbReference type="GO" id="GO:0031982">
    <property type="term" value="C:vesicle"/>
    <property type="evidence" value="ECO:0007669"/>
    <property type="project" value="TreeGrafter"/>
</dbReference>
<dbReference type="GO" id="GO:0032587">
    <property type="term" value="C:ruffle membrane"/>
    <property type="evidence" value="ECO:0007669"/>
    <property type="project" value="TreeGrafter"/>
</dbReference>
<dbReference type="SUPFAM" id="SSF52151">
    <property type="entry name" value="FabD/lysophospholipase-like"/>
    <property type="match status" value="1"/>
</dbReference>
<dbReference type="EMBL" id="OW240924">
    <property type="protein sequence ID" value="CAH2328147.1"/>
    <property type="molecule type" value="Genomic_DNA"/>
</dbReference>
<dbReference type="GO" id="GO:0004622">
    <property type="term" value="F:phosphatidylcholine lysophospholipase activity"/>
    <property type="evidence" value="ECO:0007669"/>
    <property type="project" value="UniProtKB-EC"/>
</dbReference>
<comment type="subcellular location">
    <subcellularLocation>
        <location evidence="3">Cytoplasm</location>
        <location evidence="3">Cytosol</location>
    </subcellularLocation>
    <subcellularLocation>
        <location evidence="2">Membrane</location>
        <topology evidence="2">Peripheral membrane protein</topology>
    </subcellularLocation>
</comment>
<reference evidence="17" key="1">
    <citation type="submission" date="2022-03" db="EMBL/GenBank/DDBJ databases">
        <authorList>
            <person name="Alioto T."/>
            <person name="Alioto T."/>
            <person name="Gomez Garrido J."/>
        </authorList>
    </citation>
    <scope>NUCLEOTIDE SEQUENCE</scope>
</reference>
<gene>
    <name evidence="17" type="ORF">PECUL_23A032837</name>
</gene>
<evidence type="ECO:0000313" key="18">
    <source>
        <dbReference type="Proteomes" id="UP001295444"/>
    </source>
</evidence>
<dbReference type="InterPro" id="IPR041847">
    <property type="entry name" value="C2_cPLA2"/>
</dbReference>
<name>A0AAD1WYV1_PELCU</name>
<protein>
    <recommendedName>
        <fullName evidence="14">Phospholipase A2</fullName>
        <ecNumber evidence="14">3.1.1.4</ecNumber>
    </recommendedName>
</protein>
<evidence type="ECO:0000256" key="13">
    <source>
        <dbReference type="PROSITE-ProRule" id="PRU00555"/>
    </source>
</evidence>
<dbReference type="Pfam" id="PF18695">
    <property type="entry name" value="cPLA2_C2"/>
    <property type="match status" value="1"/>
</dbReference>
<keyword evidence="6 13" id="KW-0378">Hydrolase</keyword>
<evidence type="ECO:0000259" key="16">
    <source>
        <dbReference type="PROSITE" id="PS51210"/>
    </source>
</evidence>
<evidence type="ECO:0000256" key="10">
    <source>
        <dbReference type="ARBA" id="ARBA00023136"/>
    </source>
</evidence>
<keyword evidence="8 13" id="KW-0442">Lipid degradation</keyword>
<evidence type="ECO:0000256" key="7">
    <source>
        <dbReference type="ARBA" id="ARBA00022837"/>
    </source>
</evidence>
<dbReference type="PROSITE" id="PS51210">
    <property type="entry name" value="PLA2C"/>
    <property type="match status" value="1"/>
</dbReference>
<evidence type="ECO:0000256" key="14">
    <source>
        <dbReference type="RuleBase" id="RU362102"/>
    </source>
</evidence>
<feature type="domain" description="C2" evidence="15">
    <location>
        <begin position="32"/>
        <end position="150"/>
    </location>
</feature>
<dbReference type="GO" id="GO:0046475">
    <property type="term" value="P:glycerophospholipid catabolic process"/>
    <property type="evidence" value="ECO:0007669"/>
    <property type="project" value="TreeGrafter"/>
</dbReference>
<dbReference type="CDD" id="cd04036">
    <property type="entry name" value="C2_cPLA2"/>
    <property type="match status" value="1"/>
</dbReference>
<dbReference type="SUPFAM" id="SSF49562">
    <property type="entry name" value="C2 domain (Calcium/lipid-binding domain, CaLB)"/>
    <property type="match status" value="1"/>
</dbReference>
<comment type="catalytic activity">
    <reaction evidence="11">
        <text>a 1-acyl-sn-glycero-3-phosphocholine + H2O = sn-glycerol 3-phosphocholine + a fatty acid + H(+)</text>
        <dbReference type="Rhea" id="RHEA:15177"/>
        <dbReference type="ChEBI" id="CHEBI:15377"/>
        <dbReference type="ChEBI" id="CHEBI:15378"/>
        <dbReference type="ChEBI" id="CHEBI:16870"/>
        <dbReference type="ChEBI" id="CHEBI:28868"/>
        <dbReference type="ChEBI" id="CHEBI:58168"/>
        <dbReference type="EC" id="3.1.1.5"/>
    </reaction>
</comment>
<keyword evidence="18" id="KW-1185">Reference proteome</keyword>
<dbReference type="InterPro" id="IPR016035">
    <property type="entry name" value="Acyl_Trfase/lysoPLipase"/>
</dbReference>
<proteinExistence type="predicted"/>
<dbReference type="InterPro" id="IPR040723">
    <property type="entry name" value="cPLA2_C2"/>
</dbReference>
<comment type="catalytic activity">
    <reaction evidence="1 14">
        <text>a 1,2-diacyl-sn-glycero-3-phosphocholine + H2O = a 1-acyl-sn-glycero-3-phosphocholine + a fatty acid + H(+)</text>
        <dbReference type="Rhea" id="RHEA:15801"/>
        <dbReference type="ChEBI" id="CHEBI:15377"/>
        <dbReference type="ChEBI" id="CHEBI:15378"/>
        <dbReference type="ChEBI" id="CHEBI:28868"/>
        <dbReference type="ChEBI" id="CHEBI:57643"/>
        <dbReference type="ChEBI" id="CHEBI:58168"/>
        <dbReference type="EC" id="3.1.1.4"/>
    </reaction>
</comment>
<evidence type="ECO:0000256" key="6">
    <source>
        <dbReference type="ARBA" id="ARBA00022801"/>
    </source>
</evidence>
<organism evidence="17 18">
    <name type="scientific">Pelobates cultripes</name>
    <name type="common">Western spadefoot toad</name>
    <dbReference type="NCBI Taxonomy" id="61616"/>
    <lineage>
        <taxon>Eukaryota</taxon>
        <taxon>Metazoa</taxon>
        <taxon>Chordata</taxon>
        <taxon>Craniata</taxon>
        <taxon>Vertebrata</taxon>
        <taxon>Euteleostomi</taxon>
        <taxon>Amphibia</taxon>
        <taxon>Batrachia</taxon>
        <taxon>Anura</taxon>
        <taxon>Pelobatoidea</taxon>
        <taxon>Pelobatidae</taxon>
        <taxon>Pelobates</taxon>
    </lineage>
</organism>
<dbReference type="GO" id="GO:0005829">
    <property type="term" value="C:cytosol"/>
    <property type="evidence" value="ECO:0007669"/>
    <property type="project" value="UniProtKB-SubCell"/>
</dbReference>
<evidence type="ECO:0000256" key="12">
    <source>
        <dbReference type="ARBA" id="ARBA00056109"/>
    </source>
</evidence>
<dbReference type="SMART" id="SM00022">
    <property type="entry name" value="PLAc"/>
    <property type="match status" value="1"/>
</dbReference>
<keyword evidence="4 14" id="KW-0963">Cytoplasm</keyword>
<dbReference type="GO" id="GO:0005544">
    <property type="term" value="F:calcium-dependent phospholipid binding"/>
    <property type="evidence" value="ECO:0007669"/>
    <property type="project" value="TreeGrafter"/>
</dbReference>
<dbReference type="GO" id="GO:0047498">
    <property type="term" value="F:calcium-dependent phospholipase A2 activity"/>
    <property type="evidence" value="ECO:0007669"/>
    <property type="project" value="TreeGrafter"/>
</dbReference>
<dbReference type="Gene3D" id="2.60.40.150">
    <property type="entry name" value="C2 domain"/>
    <property type="match status" value="1"/>
</dbReference>
<keyword evidence="7 14" id="KW-0106">Calcium</keyword>
<dbReference type="InterPro" id="IPR000008">
    <property type="entry name" value="C2_dom"/>
</dbReference>
<evidence type="ECO:0000256" key="2">
    <source>
        <dbReference type="ARBA" id="ARBA00004170"/>
    </source>
</evidence>
<accession>A0AAD1WYV1</accession>
<evidence type="ECO:0000256" key="1">
    <source>
        <dbReference type="ARBA" id="ARBA00001604"/>
    </source>
</evidence>
<evidence type="ECO:0000313" key="17">
    <source>
        <dbReference type="EMBL" id="CAH2328147.1"/>
    </source>
</evidence>
<dbReference type="SMART" id="SM00239">
    <property type="entry name" value="C2"/>
    <property type="match status" value="1"/>
</dbReference>
<keyword evidence="5 14" id="KW-0479">Metal-binding</keyword>
<dbReference type="Gene3D" id="3.40.1090.10">
    <property type="entry name" value="Cytosolic phospholipase A2 catalytic domain"/>
    <property type="match status" value="1"/>
</dbReference>
<dbReference type="FunFam" id="2.60.40.150:FF:000030">
    <property type="entry name" value="Phospholipase A2"/>
    <property type="match status" value="1"/>
</dbReference>
<dbReference type="InterPro" id="IPR002642">
    <property type="entry name" value="LysoPLipase_cat_dom"/>
</dbReference>
<dbReference type="AlphaFoldDB" id="A0AAD1WYV1"/>
<evidence type="ECO:0000256" key="8">
    <source>
        <dbReference type="ARBA" id="ARBA00022963"/>
    </source>
</evidence>
<evidence type="ECO:0000259" key="15">
    <source>
        <dbReference type="PROSITE" id="PS50004"/>
    </source>
</evidence>
<dbReference type="Pfam" id="PF01735">
    <property type="entry name" value="PLA2_B"/>
    <property type="match status" value="1"/>
</dbReference>
<keyword evidence="9 13" id="KW-0443">Lipid metabolism</keyword>
<feature type="domain" description="PLA2c" evidence="16">
    <location>
        <begin position="310"/>
        <end position="879"/>
    </location>
</feature>
<sequence length="879" mass="100335">MLRSAVSRLPSHALPALAAVFLRQKEKEDKRRRPERRPRSWRKEVHPYYDLSVKVIRARNIHGADLLSEADCYVQLRLPTASPLTSRTEVVYNSSDPEWNETFHYRIHGAVKNILELELYDRDVVVDDHLSSVVFDIGNIKPGHTFKRDFMLDTKNKEVLELEFFLKESDEPPTKVITNGVLVAHPCMCVEGRIYKNEKPLSEKGDRLLKLSVPGSCEKQMCVKHSSITEEGVPFVFHADRDMSPNLDVSLQQKLRVGQDDLAPELDRKTLLVGEASLPIASLPLGQEVDISLPLSKDQNLDMSVKTEESCQELDIRLGFELSDGERAFLGKRKKVVSHCLKQALKLNSDPNTEEVPVVAVLGSGGGTRAMTSFYGTLLGLQDLKILDSVTYLSGVSGSTWYDLRMTTVCWLSTKAQNNKTILIYTFFPRCMSTLYRDPDWSKNDLRDPIGNARTSVAASKAGAFSPERLRHCIQELTTMENDGHKVNFTDLWGLLIEYFLHQEENPAKLSDQQVCVSSGQNPYPIYAGVNVRVNISGREFAEWCEFTPHEVGFRKYGAFVRTEDFGSEFFMGHLIHKRKEPKICYLEGVWGSAFAANLDEIWAQATGTGSRIFSSLSDVIKVIDGCRKLHFRDSRLQTRLVMPGGIVSSIFQDFFKSRFTAGERYNFTRGLYLYKNYVGAHEFVAWKGNHPDAFPNQLTPMEENLYLVDGGFSINSPFPLVLQPERHIDVILSFDYSWNAPFKVLDLTQQYCKERRIPFPDVTVSEQDKEQPKECYLFMDENDPRCPIVLHFPMVNKTFRKFKAPGVKRETEKEISDGDFTLTAKDSPYRTKNFTYEPNHFDQLIEVNRYNVLNNQDQILKALTAALERKKRKAARKH</sequence>
<comment type="function">
    <text evidence="12">Selectively hydrolyzes arachidonyl phospholipids in the sn-2 position releasing arachidonic acid. Together with its lysophospholipid activity, it is implicated in the initiation of the inflammatory response.</text>
</comment>
<evidence type="ECO:0000256" key="5">
    <source>
        <dbReference type="ARBA" id="ARBA00022723"/>
    </source>
</evidence>
<evidence type="ECO:0000256" key="9">
    <source>
        <dbReference type="ARBA" id="ARBA00023098"/>
    </source>
</evidence>
<dbReference type="InterPro" id="IPR035892">
    <property type="entry name" value="C2_domain_sf"/>
</dbReference>
<comment type="domain">
    <text evidence="14">The N-terminal C2 domain associates with lipid membranes upon calcium binding.</text>
</comment>
<evidence type="ECO:0000256" key="3">
    <source>
        <dbReference type="ARBA" id="ARBA00004514"/>
    </source>
</evidence>
<dbReference type="PANTHER" id="PTHR10728:SF22">
    <property type="entry name" value="CYTOSOLIC PHOSPHOLIPASE A2 ZETA"/>
    <property type="match status" value="1"/>
</dbReference>